<gene>
    <name evidence="2" type="ORF">BS50DRAFT_581342</name>
</gene>
<dbReference type="Proteomes" id="UP000240883">
    <property type="component" value="Unassembled WGS sequence"/>
</dbReference>
<name>A0A2T2PA56_CORCC</name>
<proteinExistence type="predicted"/>
<feature type="compositionally biased region" description="Basic residues" evidence="1">
    <location>
        <begin position="22"/>
        <end position="33"/>
    </location>
</feature>
<accession>A0A2T2PA56</accession>
<organism evidence="2 3">
    <name type="scientific">Corynespora cassiicola Philippines</name>
    <dbReference type="NCBI Taxonomy" id="1448308"/>
    <lineage>
        <taxon>Eukaryota</taxon>
        <taxon>Fungi</taxon>
        <taxon>Dikarya</taxon>
        <taxon>Ascomycota</taxon>
        <taxon>Pezizomycotina</taxon>
        <taxon>Dothideomycetes</taxon>
        <taxon>Pleosporomycetidae</taxon>
        <taxon>Pleosporales</taxon>
        <taxon>Corynesporascaceae</taxon>
        <taxon>Corynespora</taxon>
    </lineage>
</organism>
<dbReference type="AlphaFoldDB" id="A0A2T2PA56"/>
<dbReference type="EMBL" id="KZ678128">
    <property type="protein sequence ID" value="PSN74540.1"/>
    <property type="molecule type" value="Genomic_DNA"/>
</dbReference>
<sequence>MARLTLWLRGVVLTILKDPSRPRNRPNAPKRTKSGINKRDISSPTPVSTPFQSPQPSAQSAPQTRSPAQVHNSPSASPSSSNPSTRSGKSIKRKEISGPIPIAVPIPHAKDTTESFAQRMNRRPSNPMDPFAQLGIITSHTNANTNAAPIANADPKPQFNPPFPARSQSFTTRPDYALGYGHGHGHGHADIAPLDARSATMHLPVVFYEEEIEYNEKAQQGATVITIRRKEIRRREVRRERPRSGVGGGFGHSGIEVHRVGKRVSSRRVSTGLEAFDSQGVRIDMEDYRR</sequence>
<evidence type="ECO:0000313" key="2">
    <source>
        <dbReference type="EMBL" id="PSN74540.1"/>
    </source>
</evidence>
<keyword evidence="3" id="KW-1185">Reference proteome</keyword>
<reference evidence="2 3" key="1">
    <citation type="journal article" date="2018" name="Front. Microbiol.">
        <title>Genome-Wide Analysis of Corynespora cassiicola Leaf Fall Disease Putative Effectors.</title>
        <authorList>
            <person name="Lopez D."/>
            <person name="Ribeiro S."/>
            <person name="Label P."/>
            <person name="Fumanal B."/>
            <person name="Venisse J.S."/>
            <person name="Kohler A."/>
            <person name="de Oliveira R.R."/>
            <person name="Labutti K."/>
            <person name="Lipzen A."/>
            <person name="Lail K."/>
            <person name="Bauer D."/>
            <person name="Ohm R.A."/>
            <person name="Barry K.W."/>
            <person name="Spatafora J."/>
            <person name="Grigoriev I.V."/>
            <person name="Martin F.M."/>
            <person name="Pujade-Renaud V."/>
        </authorList>
    </citation>
    <scope>NUCLEOTIDE SEQUENCE [LARGE SCALE GENOMIC DNA]</scope>
    <source>
        <strain evidence="2 3">Philippines</strain>
    </source>
</reference>
<feature type="region of interest" description="Disordered" evidence="1">
    <location>
        <begin position="17"/>
        <end position="110"/>
    </location>
</feature>
<protein>
    <submittedName>
        <fullName evidence="2">Uncharacterized protein</fullName>
    </submittedName>
</protein>
<evidence type="ECO:0000313" key="3">
    <source>
        <dbReference type="Proteomes" id="UP000240883"/>
    </source>
</evidence>
<feature type="compositionally biased region" description="Low complexity" evidence="1">
    <location>
        <begin position="48"/>
        <end position="88"/>
    </location>
</feature>
<evidence type="ECO:0000256" key="1">
    <source>
        <dbReference type="SAM" id="MobiDB-lite"/>
    </source>
</evidence>